<keyword evidence="7 8" id="KW-0472">Membrane</keyword>
<feature type="transmembrane region" description="Helical" evidence="8">
    <location>
        <begin position="319"/>
        <end position="337"/>
    </location>
</feature>
<evidence type="ECO:0000256" key="7">
    <source>
        <dbReference type="ARBA" id="ARBA00023136"/>
    </source>
</evidence>
<evidence type="ECO:0000313" key="9">
    <source>
        <dbReference type="EMBL" id="MFC0392290.1"/>
    </source>
</evidence>
<dbReference type="PANTHER" id="PTHR43302">
    <property type="entry name" value="TRANSPORTER ARSB-RELATED"/>
    <property type="match status" value="1"/>
</dbReference>
<comment type="subcellular location">
    <subcellularLocation>
        <location evidence="1">Cell membrane</location>
        <topology evidence="1">Multi-pass membrane protein</topology>
    </subcellularLocation>
</comment>
<dbReference type="RefSeq" id="WP_204819397.1">
    <property type="nucleotide sequence ID" value="NZ_JANHOF010000003.1"/>
</dbReference>
<feature type="transmembrane region" description="Helical" evidence="8">
    <location>
        <begin position="100"/>
        <end position="123"/>
    </location>
</feature>
<keyword evidence="3" id="KW-1003">Cell membrane</keyword>
<feature type="transmembrane region" description="Helical" evidence="8">
    <location>
        <begin position="367"/>
        <end position="396"/>
    </location>
</feature>
<feature type="transmembrane region" description="Helical" evidence="8">
    <location>
        <begin position="6"/>
        <end position="22"/>
    </location>
</feature>
<dbReference type="Pfam" id="PF02040">
    <property type="entry name" value="ArsB"/>
    <property type="match status" value="1"/>
</dbReference>
<feature type="transmembrane region" description="Helical" evidence="8">
    <location>
        <begin position="408"/>
        <end position="430"/>
    </location>
</feature>
<keyword evidence="5" id="KW-0059">Arsenical resistance</keyword>
<protein>
    <submittedName>
        <fullName evidence="9">ArsB/NhaD family transporter</fullName>
    </submittedName>
</protein>
<evidence type="ECO:0000256" key="6">
    <source>
        <dbReference type="ARBA" id="ARBA00022989"/>
    </source>
</evidence>
<organism evidence="9 10">
    <name type="scientific">Paenibacillus mendelii</name>
    <dbReference type="NCBI Taxonomy" id="206163"/>
    <lineage>
        <taxon>Bacteria</taxon>
        <taxon>Bacillati</taxon>
        <taxon>Bacillota</taxon>
        <taxon>Bacilli</taxon>
        <taxon>Bacillales</taxon>
        <taxon>Paenibacillaceae</taxon>
        <taxon>Paenibacillus</taxon>
    </lineage>
</organism>
<dbReference type="Proteomes" id="UP001589818">
    <property type="component" value="Unassembled WGS sequence"/>
</dbReference>
<comment type="similarity">
    <text evidence="2">Belongs to the ArsB family.</text>
</comment>
<keyword evidence="4 8" id="KW-0812">Transmembrane</keyword>
<dbReference type="PANTHER" id="PTHR43302:SF6">
    <property type="entry name" value="ARSENICAL PUMP MEMBRANE PROTEIN-RELATED"/>
    <property type="match status" value="1"/>
</dbReference>
<dbReference type="InterPro" id="IPR000802">
    <property type="entry name" value="Arsenical_pump_ArsB"/>
</dbReference>
<evidence type="ECO:0000256" key="5">
    <source>
        <dbReference type="ARBA" id="ARBA00022849"/>
    </source>
</evidence>
<dbReference type="PRINTS" id="PR00758">
    <property type="entry name" value="ARSENICPUMP"/>
</dbReference>
<evidence type="ECO:0000256" key="1">
    <source>
        <dbReference type="ARBA" id="ARBA00004651"/>
    </source>
</evidence>
<evidence type="ECO:0000256" key="8">
    <source>
        <dbReference type="SAM" id="Phobius"/>
    </source>
</evidence>
<comment type="caution">
    <text evidence="9">The sequence shown here is derived from an EMBL/GenBank/DDBJ whole genome shotgun (WGS) entry which is preliminary data.</text>
</comment>
<evidence type="ECO:0000256" key="2">
    <source>
        <dbReference type="ARBA" id="ARBA00006433"/>
    </source>
</evidence>
<sequence>MFDGDAYLAWFVMGTTIAIMILGRPQGLNESVPVTAGAVLMLAAGISPAAGTVAVSQHVGGAAVTILATTIMAIVLNHIDFFRWGASNLITYAKGSGKRLFWYLLSLCFLTTLFFNDLAGVLVMTPIVLQVCEQLKLKPMQRYPYLLGGVLIGTAASVPLGIGLGSLMTLSLIPMNLSMYANLIFVPATLGIASMALVLYLSTRGQLPARISAQTSMRPNEVTQADWRLFRICMLIVVTTRAGFFIGSGFGVPTAWIAVVGAALLVAVSQLRFGGGTRKLVAQTPWHILLFAFGMYVIVDGLRQTGLIRYLLSEGSFVYGYSDFISSFFTMGLMTVLSNVVNQYPSLIIATLWLAEMNLPLQSVHILYSAAIIGSIVGALLTPFGTLAALIWLYILRQHHVLISWKNYMKLTVMIIPVGLLVSLFSLYAWTQLIG</sequence>
<name>A0ABV6JBM1_9BACL</name>
<gene>
    <name evidence="9" type="ORF">ACFFJ8_13035</name>
</gene>
<keyword evidence="6 8" id="KW-1133">Transmembrane helix</keyword>
<proteinExistence type="inferred from homology"/>
<evidence type="ECO:0000256" key="3">
    <source>
        <dbReference type="ARBA" id="ARBA00022475"/>
    </source>
</evidence>
<evidence type="ECO:0000313" key="10">
    <source>
        <dbReference type="Proteomes" id="UP001589818"/>
    </source>
</evidence>
<feature type="transmembrane region" description="Helical" evidence="8">
    <location>
        <begin position="244"/>
        <end position="268"/>
    </location>
</feature>
<feature type="transmembrane region" description="Helical" evidence="8">
    <location>
        <begin position="280"/>
        <end position="299"/>
    </location>
</feature>
<feature type="transmembrane region" description="Helical" evidence="8">
    <location>
        <begin position="143"/>
        <end position="167"/>
    </location>
</feature>
<accession>A0ABV6JBM1</accession>
<feature type="transmembrane region" description="Helical" evidence="8">
    <location>
        <begin position="179"/>
        <end position="201"/>
    </location>
</feature>
<feature type="transmembrane region" description="Helical" evidence="8">
    <location>
        <begin position="344"/>
        <end position="361"/>
    </location>
</feature>
<evidence type="ECO:0000256" key="4">
    <source>
        <dbReference type="ARBA" id="ARBA00022692"/>
    </source>
</evidence>
<feature type="transmembrane region" description="Helical" evidence="8">
    <location>
        <begin position="34"/>
        <end position="55"/>
    </location>
</feature>
<keyword evidence="10" id="KW-1185">Reference proteome</keyword>
<dbReference type="EMBL" id="JBHLVF010000017">
    <property type="protein sequence ID" value="MFC0392290.1"/>
    <property type="molecule type" value="Genomic_DNA"/>
</dbReference>
<reference evidence="9 10" key="1">
    <citation type="submission" date="2024-09" db="EMBL/GenBank/DDBJ databases">
        <authorList>
            <person name="Sun Q."/>
            <person name="Mori K."/>
        </authorList>
    </citation>
    <scope>NUCLEOTIDE SEQUENCE [LARGE SCALE GENOMIC DNA]</scope>
    <source>
        <strain evidence="9 10">CCM 4839</strain>
    </source>
</reference>
<feature type="transmembrane region" description="Helical" evidence="8">
    <location>
        <begin position="61"/>
        <end position="79"/>
    </location>
</feature>